<feature type="compositionally biased region" description="Basic and acidic residues" evidence="1">
    <location>
        <begin position="489"/>
        <end position="509"/>
    </location>
</feature>
<evidence type="ECO:0000313" key="3">
    <source>
        <dbReference type="Proteomes" id="UP000266841"/>
    </source>
</evidence>
<reference evidence="2 3" key="1">
    <citation type="journal article" date="2012" name="Genome Biol.">
        <title>Genome and low-iron response of an oceanic diatom adapted to chronic iron limitation.</title>
        <authorList>
            <person name="Lommer M."/>
            <person name="Specht M."/>
            <person name="Roy A.S."/>
            <person name="Kraemer L."/>
            <person name="Andreson R."/>
            <person name="Gutowska M.A."/>
            <person name="Wolf J."/>
            <person name="Bergner S.V."/>
            <person name="Schilhabel M.B."/>
            <person name="Klostermeier U.C."/>
            <person name="Beiko R.G."/>
            <person name="Rosenstiel P."/>
            <person name="Hippler M."/>
            <person name="Laroche J."/>
        </authorList>
    </citation>
    <scope>NUCLEOTIDE SEQUENCE [LARGE SCALE GENOMIC DNA]</scope>
    <source>
        <strain evidence="2 3">CCMP1005</strain>
    </source>
</reference>
<sequence>VPGRPSLCREPRLTESNLLVHQDRVGTVSLIERLFVERQVCRLPEEEPAGSNPGNDGFDRDGNKSEEEPRSEQSFGAPGGDDLCGGDDPSEEERGGDEDVDFTQQRNSTENVQPTHERVENGHGRQHTWPWPSGAGVDNDDDRHDVEEIGSPKRESEGVARVGSEEREPRTIFVNERTYPELLKERRRSSTRTVLVEDDLLDITLSRPKKAGPRTKILRASAQSAVLPERQPTRSTRPPSRVATSVSSGRASPAESSGELTAKRLSFSSNKGANKHGQKKSIVRPAEKEIPPNTNTTRSNKKNATKKRLSFADDAVLSSPKPSHLNADGDDGVVRKVQPRAPLSEPSRKTGSIASQDRSKKPIRRAGSLPNPRRRKGPIVVTSEGLSRRRSVKPATVVINDVESDFDADVPVIPYASVPASRRLSSRELIEKIARESRIALGSGRPNLNPRRPARAPEPGPPEPTASDDDVDYHSAHFDADTPPSARDGGGDRQVPREVDVDADSRRVSSDASDLSLDGMIPPPARQPAFDCFYGQADVSSDVDSLYSIFSKPLFDAYAGATADDDSLSNLSFGDLEESSTESDGCFHGYYFGFEGSEERPNLAPVVEAKAKTRARKVYRNGSSLALVLFMAWVAQAF</sequence>
<feature type="compositionally biased region" description="Basic residues" evidence="1">
    <location>
        <begin position="207"/>
        <end position="217"/>
    </location>
</feature>
<dbReference type="Proteomes" id="UP000266841">
    <property type="component" value="Unassembled WGS sequence"/>
</dbReference>
<feature type="compositionally biased region" description="Acidic residues" evidence="1">
    <location>
        <begin position="84"/>
        <end position="101"/>
    </location>
</feature>
<keyword evidence="3" id="KW-1185">Reference proteome</keyword>
<feature type="non-terminal residue" evidence="2">
    <location>
        <position position="1"/>
    </location>
</feature>
<proteinExistence type="predicted"/>
<protein>
    <submittedName>
        <fullName evidence="2">Uncharacterized protein</fullName>
    </submittedName>
</protein>
<name>K0T0N5_THAOC</name>
<dbReference type="AlphaFoldDB" id="K0T0N5"/>
<feature type="compositionally biased region" description="Basic residues" evidence="1">
    <location>
        <begin position="273"/>
        <end position="282"/>
    </location>
</feature>
<gene>
    <name evidence="2" type="ORF">THAOC_07318</name>
</gene>
<feature type="compositionally biased region" description="Low complexity" evidence="1">
    <location>
        <begin position="233"/>
        <end position="245"/>
    </location>
</feature>
<feature type="compositionally biased region" description="Basic residues" evidence="1">
    <location>
        <begin position="299"/>
        <end position="309"/>
    </location>
</feature>
<feature type="region of interest" description="Disordered" evidence="1">
    <location>
        <begin position="436"/>
        <end position="521"/>
    </location>
</feature>
<evidence type="ECO:0000256" key="1">
    <source>
        <dbReference type="SAM" id="MobiDB-lite"/>
    </source>
</evidence>
<feature type="compositionally biased region" description="Polar residues" evidence="1">
    <location>
        <begin position="102"/>
        <end position="114"/>
    </location>
</feature>
<accession>K0T0N5</accession>
<feature type="region of interest" description="Disordered" evidence="1">
    <location>
        <begin position="43"/>
        <end position="172"/>
    </location>
</feature>
<organism evidence="2 3">
    <name type="scientific">Thalassiosira oceanica</name>
    <name type="common">Marine diatom</name>
    <dbReference type="NCBI Taxonomy" id="159749"/>
    <lineage>
        <taxon>Eukaryota</taxon>
        <taxon>Sar</taxon>
        <taxon>Stramenopiles</taxon>
        <taxon>Ochrophyta</taxon>
        <taxon>Bacillariophyta</taxon>
        <taxon>Coscinodiscophyceae</taxon>
        <taxon>Thalassiosirophycidae</taxon>
        <taxon>Thalassiosirales</taxon>
        <taxon>Thalassiosiraceae</taxon>
        <taxon>Thalassiosira</taxon>
    </lineage>
</organism>
<dbReference type="EMBL" id="AGNL01007451">
    <property type="protein sequence ID" value="EJK71265.1"/>
    <property type="molecule type" value="Genomic_DNA"/>
</dbReference>
<feature type="compositionally biased region" description="Polar residues" evidence="1">
    <location>
        <begin position="246"/>
        <end position="259"/>
    </location>
</feature>
<feature type="compositionally biased region" description="Basic and acidic residues" evidence="1">
    <location>
        <begin position="141"/>
        <end position="170"/>
    </location>
</feature>
<feature type="region of interest" description="Disordered" evidence="1">
    <location>
        <begin position="204"/>
        <end position="393"/>
    </location>
</feature>
<evidence type="ECO:0000313" key="2">
    <source>
        <dbReference type="EMBL" id="EJK71265.1"/>
    </source>
</evidence>
<comment type="caution">
    <text evidence="2">The sequence shown here is derived from an EMBL/GenBank/DDBJ whole genome shotgun (WGS) entry which is preliminary data.</text>
</comment>
<feature type="compositionally biased region" description="Basic and acidic residues" evidence="1">
    <location>
        <begin position="57"/>
        <end position="71"/>
    </location>
</feature>